<accession>A0A3P7G0N3</accession>
<dbReference type="Proteomes" id="UP000270924">
    <property type="component" value="Unassembled WGS sequence"/>
</dbReference>
<organism evidence="1 2">
    <name type="scientific">Wuchereria bancrofti</name>
    <dbReference type="NCBI Taxonomy" id="6293"/>
    <lineage>
        <taxon>Eukaryota</taxon>
        <taxon>Metazoa</taxon>
        <taxon>Ecdysozoa</taxon>
        <taxon>Nematoda</taxon>
        <taxon>Chromadorea</taxon>
        <taxon>Rhabditida</taxon>
        <taxon>Spirurina</taxon>
        <taxon>Spiruromorpha</taxon>
        <taxon>Filarioidea</taxon>
        <taxon>Onchocercidae</taxon>
        <taxon>Wuchereria</taxon>
    </lineage>
</organism>
<name>A0A3P7G0N3_WUCBA</name>
<protein>
    <submittedName>
        <fullName evidence="1">Uncharacterized protein</fullName>
    </submittedName>
</protein>
<dbReference type="AlphaFoldDB" id="A0A3P7G0N3"/>
<proteinExistence type="predicted"/>
<dbReference type="EMBL" id="UYWW01006837">
    <property type="protein sequence ID" value="VDM14945.1"/>
    <property type="molecule type" value="Genomic_DNA"/>
</dbReference>
<reference evidence="1 2" key="1">
    <citation type="submission" date="2018-11" db="EMBL/GenBank/DDBJ databases">
        <authorList>
            <consortium name="Pathogen Informatics"/>
        </authorList>
    </citation>
    <scope>NUCLEOTIDE SEQUENCE [LARGE SCALE GENOMIC DNA]</scope>
</reference>
<evidence type="ECO:0000313" key="2">
    <source>
        <dbReference type="Proteomes" id="UP000270924"/>
    </source>
</evidence>
<dbReference type="InParanoid" id="A0A3P7G0N3"/>
<evidence type="ECO:0000313" key="1">
    <source>
        <dbReference type="EMBL" id="VDM14945.1"/>
    </source>
</evidence>
<keyword evidence="2" id="KW-1185">Reference proteome</keyword>
<gene>
    <name evidence="1" type="ORF">WBA_LOCUS8331</name>
</gene>
<sequence>MQMQREGTSEKDACKRIFLISSKGLITVNSPVVKSEASKIRQRNGTYEGFARGWLIHSNESLNLIIFTDHRKSTANRYYRCINRSWCIF</sequence>